<keyword evidence="8" id="KW-1185">Reference proteome</keyword>
<gene>
    <name evidence="7" type="ORF">ACFO5Q_14800</name>
</gene>
<dbReference type="PANTHER" id="PTHR42794:SF1">
    <property type="entry name" value="HEMIN IMPORT ATP-BINDING PROTEIN HMUV"/>
    <property type="match status" value="1"/>
</dbReference>
<keyword evidence="3 7" id="KW-0067">ATP-binding</keyword>
<feature type="domain" description="ABC transporter" evidence="6">
    <location>
        <begin position="4"/>
        <end position="239"/>
    </location>
</feature>
<evidence type="ECO:0000313" key="7">
    <source>
        <dbReference type="EMBL" id="MFC4349121.1"/>
    </source>
</evidence>
<dbReference type="GO" id="GO:0005524">
    <property type="term" value="F:ATP binding"/>
    <property type="evidence" value="ECO:0007669"/>
    <property type="project" value="UniProtKB-KW"/>
</dbReference>
<evidence type="ECO:0000313" key="8">
    <source>
        <dbReference type="Proteomes" id="UP001595776"/>
    </source>
</evidence>
<keyword evidence="1" id="KW-0813">Transport</keyword>
<sequence>MNGLHVSGLSVTLGGNRILSDVSFDVEPGHVVGLIGANGAGKSTALKAVLGIVAPEAGDIRVGEQDVVDLSPRERAKKLSYVPQGAPVHWPLTAERLVGLGRTPHLTPWQDVTDADQAMIRCVMQETDCWHLRDRLVTTLSGGERSRVLLARTMAVGAPFMLADEPTSSLDPLHQLQVMDIMRGQAACGAGVLVVLHDLSFALRYCDRLVLLHQGGVLASGSPAEVLTDANLETAFQVKVARWTEGGEQFLAPHAANGG</sequence>
<evidence type="ECO:0000256" key="4">
    <source>
        <dbReference type="ARBA" id="ARBA00022967"/>
    </source>
</evidence>
<comment type="function">
    <text evidence="5">Part of the ABC transporter complex HmuTUV involved in hemin import. Responsible for energy coupling to the transport system.</text>
</comment>
<comment type="caution">
    <text evidence="7">The sequence shown here is derived from an EMBL/GenBank/DDBJ whole genome shotgun (WGS) entry which is preliminary data.</text>
</comment>
<dbReference type="RefSeq" id="WP_068143957.1">
    <property type="nucleotide sequence ID" value="NZ_JBHSCR010000014.1"/>
</dbReference>
<dbReference type="PANTHER" id="PTHR42794">
    <property type="entry name" value="HEMIN IMPORT ATP-BINDING PROTEIN HMUV"/>
    <property type="match status" value="1"/>
</dbReference>
<dbReference type="SMART" id="SM00382">
    <property type="entry name" value="AAA"/>
    <property type="match status" value="1"/>
</dbReference>
<accession>A0ABV8UE49</accession>
<evidence type="ECO:0000256" key="3">
    <source>
        <dbReference type="ARBA" id="ARBA00022840"/>
    </source>
</evidence>
<dbReference type="InterPro" id="IPR017871">
    <property type="entry name" value="ABC_transporter-like_CS"/>
</dbReference>
<organism evidence="7 8">
    <name type="scientific">Kordiimonas lipolytica</name>
    <dbReference type="NCBI Taxonomy" id="1662421"/>
    <lineage>
        <taxon>Bacteria</taxon>
        <taxon>Pseudomonadati</taxon>
        <taxon>Pseudomonadota</taxon>
        <taxon>Alphaproteobacteria</taxon>
        <taxon>Kordiimonadales</taxon>
        <taxon>Kordiimonadaceae</taxon>
        <taxon>Kordiimonas</taxon>
    </lineage>
</organism>
<dbReference type="PROSITE" id="PS00211">
    <property type="entry name" value="ABC_TRANSPORTER_1"/>
    <property type="match status" value="1"/>
</dbReference>
<keyword evidence="4" id="KW-1278">Translocase</keyword>
<proteinExistence type="predicted"/>
<dbReference type="CDD" id="cd03214">
    <property type="entry name" value="ABC_Iron-Siderophores_B12_Hemin"/>
    <property type="match status" value="1"/>
</dbReference>
<dbReference type="Gene3D" id="3.40.50.300">
    <property type="entry name" value="P-loop containing nucleotide triphosphate hydrolases"/>
    <property type="match status" value="1"/>
</dbReference>
<evidence type="ECO:0000259" key="6">
    <source>
        <dbReference type="PROSITE" id="PS50893"/>
    </source>
</evidence>
<keyword evidence="2" id="KW-0547">Nucleotide-binding</keyword>
<reference evidence="8" key="1">
    <citation type="journal article" date="2019" name="Int. J. Syst. Evol. Microbiol.">
        <title>The Global Catalogue of Microorganisms (GCM) 10K type strain sequencing project: providing services to taxonomists for standard genome sequencing and annotation.</title>
        <authorList>
            <consortium name="The Broad Institute Genomics Platform"/>
            <consortium name="The Broad Institute Genome Sequencing Center for Infectious Disease"/>
            <person name="Wu L."/>
            <person name="Ma J."/>
        </authorList>
    </citation>
    <scope>NUCLEOTIDE SEQUENCE [LARGE SCALE GENOMIC DNA]</scope>
    <source>
        <strain evidence="8">CGMCC 1.15304</strain>
    </source>
</reference>
<protein>
    <submittedName>
        <fullName evidence="7">ABC transporter ATP-binding protein</fullName>
    </submittedName>
</protein>
<name>A0ABV8UE49_9PROT</name>
<dbReference type="InterPro" id="IPR003593">
    <property type="entry name" value="AAA+_ATPase"/>
</dbReference>
<dbReference type="InterPro" id="IPR003439">
    <property type="entry name" value="ABC_transporter-like_ATP-bd"/>
</dbReference>
<dbReference type="Pfam" id="PF00005">
    <property type="entry name" value="ABC_tran"/>
    <property type="match status" value="1"/>
</dbReference>
<dbReference type="Proteomes" id="UP001595776">
    <property type="component" value="Unassembled WGS sequence"/>
</dbReference>
<evidence type="ECO:0000256" key="5">
    <source>
        <dbReference type="ARBA" id="ARBA00037066"/>
    </source>
</evidence>
<evidence type="ECO:0000256" key="1">
    <source>
        <dbReference type="ARBA" id="ARBA00022448"/>
    </source>
</evidence>
<dbReference type="InterPro" id="IPR027417">
    <property type="entry name" value="P-loop_NTPase"/>
</dbReference>
<dbReference type="PROSITE" id="PS50893">
    <property type="entry name" value="ABC_TRANSPORTER_2"/>
    <property type="match status" value="1"/>
</dbReference>
<dbReference type="EMBL" id="JBHSCR010000014">
    <property type="protein sequence ID" value="MFC4349121.1"/>
    <property type="molecule type" value="Genomic_DNA"/>
</dbReference>
<dbReference type="SUPFAM" id="SSF52540">
    <property type="entry name" value="P-loop containing nucleoside triphosphate hydrolases"/>
    <property type="match status" value="1"/>
</dbReference>
<evidence type="ECO:0000256" key="2">
    <source>
        <dbReference type="ARBA" id="ARBA00022741"/>
    </source>
</evidence>